<dbReference type="Pfam" id="PF01255">
    <property type="entry name" value="Prenyltransf"/>
    <property type="match status" value="1"/>
</dbReference>
<comment type="cofactor">
    <cofactor evidence="1">
        <name>Mg(2+)</name>
        <dbReference type="ChEBI" id="CHEBI:18420"/>
    </cofactor>
</comment>
<dbReference type="NCBIfam" id="TIGR00055">
    <property type="entry name" value="uppS"/>
    <property type="match status" value="1"/>
</dbReference>
<dbReference type="PANTHER" id="PTHR10291:SF0">
    <property type="entry name" value="DEHYDRODOLICHYL DIPHOSPHATE SYNTHASE 2"/>
    <property type="match status" value="1"/>
</dbReference>
<evidence type="ECO:0000313" key="5">
    <source>
        <dbReference type="Proteomes" id="UP001202328"/>
    </source>
</evidence>
<dbReference type="CDD" id="cd00475">
    <property type="entry name" value="Cis_IPPS"/>
    <property type="match status" value="1"/>
</dbReference>
<dbReference type="EMBL" id="JAJJMB010001184">
    <property type="protein sequence ID" value="KAI3958007.1"/>
    <property type="molecule type" value="Genomic_DNA"/>
</dbReference>
<evidence type="ECO:0000256" key="3">
    <source>
        <dbReference type="RuleBase" id="RU363018"/>
    </source>
</evidence>
<sequence length="198" mass="23064">MEGHSAGVERILKLVSLSTKYGIKVLTVFVKQVEVSFLMQLFEKTLNENLEKFMRRSSIIHNRRFDKAPEITTKLDNKSNRNNQEQLKNSFDYGGRHDIIQACQKLSHKVKDGVIKPEDIDETILSQELGTNWTEFPYPDLLIRTSGEQRISNFLMWQLAYTELHFESSYWPDFGEKEFIKALLSFQARNRRFGGTAP</sequence>
<gene>
    <name evidence="4" type="ORF">MKW98_020649</name>
</gene>
<dbReference type="Gene3D" id="3.40.1180.10">
    <property type="entry name" value="Decaprenyl diphosphate synthase-like"/>
    <property type="match status" value="1"/>
</dbReference>
<evidence type="ECO:0000256" key="2">
    <source>
        <dbReference type="ARBA" id="ARBA00022679"/>
    </source>
</evidence>
<proteinExistence type="inferred from homology"/>
<dbReference type="EC" id="2.5.1.-" evidence="3"/>
<dbReference type="SUPFAM" id="SSF64005">
    <property type="entry name" value="Undecaprenyl diphosphate synthase"/>
    <property type="match status" value="1"/>
</dbReference>
<reference evidence="4" key="1">
    <citation type="submission" date="2022-04" db="EMBL/GenBank/DDBJ databases">
        <title>A functionally conserved STORR gene fusion in Papaver species that diverged 16.8 million years ago.</title>
        <authorList>
            <person name="Catania T."/>
        </authorList>
    </citation>
    <scope>NUCLEOTIDE SEQUENCE</scope>
    <source>
        <strain evidence="4">S-188037</strain>
    </source>
</reference>
<organism evidence="4 5">
    <name type="scientific">Papaver atlanticum</name>
    <dbReference type="NCBI Taxonomy" id="357466"/>
    <lineage>
        <taxon>Eukaryota</taxon>
        <taxon>Viridiplantae</taxon>
        <taxon>Streptophyta</taxon>
        <taxon>Embryophyta</taxon>
        <taxon>Tracheophyta</taxon>
        <taxon>Spermatophyta</taxon>
        <taxon>Magnoliopsida</taxon>
        <taxon>Ranunculales</taxon>
        <taxon>Papaveraceae</taxon>
        <taxon>Papaveroideae</taxon>
        <taxon>Papaver</taxon>
    </lineage>
</organism>
<dbReference type="InterPro" id="IPR018520">
    <property type="entry name" value="UPP_synth-like_CS"/>
</dbReference>
<dbReference type="InterPro" id="IPR036424">
    <property type="entry name" value="UPP_synth-like_sf"/>
</dbReference>
<evidence type="ECO:0000256" key="1">
    <source>
        <dbReference type="ARBA" id="ARBA00001946"/>
    </source>
</evidence>
<keyword evidence="2 3" id="KW-0808">Transferase</keyword>
<dbReference type="GO" id="GO:0045547">
    <property type="term" value="F:ditrans,polycis-polyprenyl diphosphate synthase [(2E,6E)-farnesyl diphosphate specific] activity"/>
    <property type="evidence" value="ECO:0007669"/>
    <property type="project" value="TreeGrafter"/>
</dbReference>
<accession>A0AAD4THP4</accession>
<dbReference type="InterPro" id="IPR001441">
    <property type="entry name" value="UPP_synth-like"/>
</dbReference>
<name>A0AAD4THP4_9MAGN</name>
<dbReference type="PANTHER" id="PTHR10291">
    <property type="entry name" value="DEHYDRODOLICHYL DIPHOSPHATE SYNTHASE FAMILY MEMBER"/>
    <property type="match status" value="1"/>
</dbReference>
<dbReference type="AlphaFoldDB" id="A0AAD4THP4"/>
<evidence type="ECO:0000313" key="4">
    <source>
        <dbReference type="EMBL" id="KAI3958007.1"/>
    </source>
</evidence>
<comment type="similarity">
    <text evidence="3">Belongs to the UPP synthase family.</text>
</comment>
<keyword evidence="5" id="KW-1185">Reference proteome</keyword>
<dbReference type="GO" id="GO:0016094">
    <property type="term" value="P:polyprenol biosynthetic process"/>
    <property type="evidence" value="ECO:0007669"/>
    <property type="project" value="TreeGrafter"/>
</dbReference>
<protein>
    <recommendedName>
        <fullName evidence="3">Alkyl transferase</fullName>
        <ecNumber evidence="3">2.5.1.-</ecNumber>
    </recommendedName>
</protein>
<dbReference type="PROSITE" id="PS01066">
    <property type="entry name" value="UPP_SYNTHASE"/>
    <property type="match status" value="1"/>
</dbReference>
<dbReference type="Proteomes" id="UP001202328">
    <property type="component" value="Unassembled WGS sequence"/>
</dbReference>
<comment type="caution">
    <text evidence="4">The sequence shown here is derived from an EMBL/GenBank/DDBJ whole genome shotgun (WGS) entry which is preliminary data.</text>
</comment>